<sequence>MTGKTTFDYREFVQKGFDSLDDDFLNEHFGEYAIVKSLEKHEAKPNNCMDSIKFDKTLFLQHIFQKLTPSQQDGLKSGDGCVDVHLVDDNTGKSYTTKLVVDGELYYLEGIEEFTKDFEITKNQQFGLGAHDGILHFKCL</sequence>
<evidence type="ECO:0000313" key="1">
    <source>
        <dbReference type="EMBL" id="GFY96273.1"/>
    </source>
</evidence>
<comment type="caution">
    <text evidence="1">The sequence shown here is derived from an EMBL/GenBank/DDBJ whole genome shotgun (WGS) entry which is preliminary data.</text>
</comment>
<gene>
    <name evidence="1" type="ORF">Acr_11g0005790</name>
</gene>
<proteinExistence type="predicted"/>
<dbReference type="AlphaFoldDB" id="A0A7J0FCD6"/>
<reference evidence="1 2" key="1">
    <citation type="submission" date="2019-07" db="EMBL/GenBank/DDBJ databases">
        <title>De Novo Assembly of kiwifruit Actinidia rufa.</title>
        <authorList>
            <person name="Sugita-Konishi S."/>
            <person name="Sato K."/>
            <person name="Mori E."/>
            <person name="Abe Y."/>
            <person name="Kisaki G."/>
            <person name="Hamano K."/>
            <person name="Suezawa K."/>
            <person name="Otani M."/>
            <person name="Fukuda T."/>
            <person name="Manabe T."/>
            <person name="Gomi K."/>
            <person name="Tabuchi M."/>
            <person name="Akimitsu K."/>
            <person name="Kataoka I."/>
        </authorList>
    </citation>
    <scope>NUCLEOTIDE SEQUENCE [LARGE SCALE GENOMIC DNA]</scope>
    <source>
        <strain evidence="2">cv. Fuchu</strain>
    </source>
</reference>
<keyword evidence="2" id="KW-1185">Reference proteome</keyword>
<dbReference type="EMBL" id="BJWL01000011">
    <property type="protein sequence ID" value="GFY96273.1"/>
    <property type="molecule type" value="Genomic_DNA"/>
</dbReference>
<dbReference type="Proteomes" id="UP000585474">
    <property type="component" value="Unassembled WGS sequence"/>
</dbReference>
<accession>A0A7J0FCD6</accession>
<name>A0A7J0FCD6_9ERIC</name>
<protein>
    <submittedName>
        <fullName evidence="1">Uncharacterized protein</fullName>
    </submittedName>
</protein>
<evidence type="ECO:0000313" key="2">
    <source>
        <dbReference type="Proteomes" id="UP000585474"/>
    </source>
</evidence>
<organism evidence="1 2">
    <name type="scientific">Actinidia rufa</name>
    <dbReference type="NCBI Taxonomy" id="165716"/>
    <lineage>
        <taxon>Eukaryota</taxon>
        <taxon>Viridiplantae</taxon>
        <taxon>Streptophyta</taxon>
        <taxon>Embryophyta</taxon>
        <taxon>Tracheophyta</taxon>
        <taxon>Spermatophyta</taxon>
        <taxon>Magnoliopsida</taxon>
        <taxon>eudicotyledons</taxon>
        <taxon>Gunneridae</taxon>
        <taxon>Pentapetalae</taxon>
        <taxon>asterids</taxon>
        <taxon>Ericales</taxon>
        <taxon>Actinidiaceae</taxon>
        <taxon>Actinidia</taxon>
    </lineage>
</organism>